<dbReference type="EMBL" id="JARKIF010000004">
    <property type="protein sequence ID" value="KAJ7641817.1"/>
    <property type="molecule type" value="Genomic_DNA"/>
</dbReference>
<accession>A0AAD7CAC7</accession>
<keyword evidence="3" id="KW-1185">Reference proteome</keyword>
<evidence type="ECO:0000313" key="2">
    <source>
        <dbReference type="EMBL" id="KAJ7641817.1"/>
    </source>
</evidence>
<dbReference type="Proteomes" id="UP001221142">
    <property type="component" value="Unassembled WGS sequence"/>
</dbReference>
<dbReference type="AlphaFoldDB" id="A0AAD7CAC7"/>
<feature type="compositionally biased region" description="Basic residues" evidence="1">
    <location>
        <begin position="409"/>
        <end position="419"/>
    </location>
</feature>
<feature type="compositionally biased region" description="Basic and acidic residues" evidence="1">
    <location>
        <begin position="521"/>
        <end position="543"/>
    </location>
</feature>
<protein>
    <submittedName>
        <fullName evidence="2">Uncharacterized protein</fullName>
    </submittedName>
</protein>
<gene>
    <name evidence="2" type="ORF">FB45DRAFT_901080</name>
</gene>
<comment type="caution">
    <text evidence="2">The sequence shown here is derived from an EMBL/GenBank/DDBJ whole genome shotgun (WGS) entry which is preliminary data.</text>
</comment>
<organism evidence="2 3">
    <name type="scientific">Roridomyces roridus</name>
    <dbReference type="NCBI Taxonomy" id="1738132"/>
    <lineage>
        <taxon>Eukaryota</taxon>
        <taxon>Fungi</taxon>
        <taxon>Dikarya</taxon>
        <taxon>Basidiomycota</taxon>
        <taxon>Agaricomycotina</taxon>
        <taxon>Agaricomycetes</taxon>
        <taxon>Agaricomycetidae</taxon>
        <taxon>Agaricales</taxon>
        <taxon>Marasmiineae</taxon>
        <taxon>Mycenaceae</taxon>
        <taxon>Roridomyces</taxon>
    </lineage>
</organism>
<feature type="region of interest" description="Disordered" evidence="1">
    <location>
        <begin position="363"/>
        <end position="429"/>
    </location>
</feature>
<feature type="region of interest" description="Disordered" evidence="1">
    <location>
        <begin position="36"/>
        <end position="92"/>
    </location>
</feature>
<reference evidence="2" key="1">
    <citation type="submission" date="2023-03" db="EMBL/GenBank/DDBJ databases">
        <title>Massive genome expansion in bonnet fungi (Mycena s.s.) driven by repeated elements and novel gene families across ecological guilds.</title>
        <authorList>
            <consortium name="Lawrence Berkeley National Laboratory"/>
            <person name="Harder C.B."/>
            <person name="Miyauchi S."/>
            <person name="Viragh M."/>
            <person name="Kuo A."/>
            <person name="Thoen E."/>
            <person name="Andreopoulos B."/>
            <person name="Lu D."/>
            <person name="Skrede I."/>
            <person name="Drula E."/>
            <person name="Henrissat B."/>
            <person name="Morin E."/>
            <person name="Kohler A."/>
            <person name="Barry K."/>
            <person name="LaButti K."/>
            <person name="Morin E."/>
            <person name="Salamov A."/>
            <person name="Lipzen A."/>
            <person name="Mereny Z."/>
            <person name="Hegedus B."/>
            <person name="Baldrian P."/>
            <person name="Stursova M."/>
            <person name="Weitz H."/>
            <person name="Taylor A."/>
            <person name="Grigoriev I.V."/>
            <person name="Nagy L.G."/>
            <person name="Martin F."/>
            <person name="Kauserud H."/>
        </authorList>
    </citation>
    <scope>NUCLEOTIDE SEQUENCE</scope>
    <source>
        <strain evidence="2">9284</strain>
    </source>
</reference>
<name>A0AAD7CAC7_9AGAR</name>
<feature type="region of interest" description="Disordered" evidence="1">
    <location>
        <begin position="485"/>
        <end position="548"/>
    </location>
</feature>
<evidence type="ECO:0000256" key="1">
    <source>
        <dbReference type="SAM" id="MobiDB-lite"/>
    </source>
</evidence>
<proteinExistence type="predicted"/>
<feature type="compositionally biased region" description="Acidic residues" evidence="1">
    <location>
        <begin position="501"/>
        <end position="520"/>
    </location>
</feature>
<evidence type="ECO:0000313" key="3">
    <source>
        <dbReference type="Proteomes" id="UP001221142"/>
    </source>
</evidence>
<sequence>MSVLPASWPSQHAPWYGHSGASFSALAAPVIPPLSPLDPFPSPTHGHSDFSSALAAPSPPRRSTPHPRHQSSPNAAPGPSALGGVSNVPPRNMRALDRDGLVQVLNFLSTLLASRFPNGHQIRLVIHGGAVMLLNEELAKLAALTAATDSRAKQRSTTRDIDYIARSFSSEWSARYGVHDANDRLRQCTLETALQFGLGADWMNSDADVALPMATDPISGTVYDPIHAASLQTGDTLSVYTSPNGLLKLVSVTPFWAVALKMVRYNAADREDICILLRSGTQARQLHWTPARLEIWLLGMCWAMNYAGYDPERIKEMRRRMIEVVDEVNRWDPNAVADDGRGGVVPLRQSSWPGYPYNQPPLYSFPGGDPRGSSPFISPGHSPRANTFPPAGMLSTTTPFAPPPPISPAKKKKKKKSKSKTLAPAATWSNRWTAPADSFVVEQQQWDPNQREQWDEGVWKTAAKDKKQGRLTSWIPWLKSAKSQPALRASAVKHRRRSNEDTESESESDLDSSDDDDDWLERERAKWGKTGRDSDSVQADHGHGHGGGFVPPGIQHSVASFMSNGMTPITAPAVLASGPTAAAEQRVLPGWNLPGASMSPPPPPLPPPGWTYPGASMSPPPPWSARMQSPPPWYTGGNHTQRIHSPPMGHVHSHVYPYSQPHVYPYPYPYQQHQQQAAAGMNQVSSGMNALGLFGV</sequence>